<evidence type="ECO:0000313" key="1">
    <source>
        <dbReference type="EMBL" id="RCN43857.1"/>
    </source>
</evidence>
<protein>
    <submittedName>
        <fullName evidence="1">Uncharacterized protein</fullName>
    </submittedName>
</protein>
<comment type="caution">
    <text evidence="1">The sequence shown here is derived from an EMBL/GenBank/DDBJ whole genome shotgun (WGS) entry which is preliminary data.</text>
</comment>
<proteinExistence type="predicted"/>
<organism evidence="1 2">
    <name type="scientific">Ancylostoma caninum</name>
    <name type="common">Dog hookworm</name>
    <dbReference type="NCBI Taxonomy" id="29170"/>
    <lineage>
        <taxon>Eukaryota</taxon>
        <taxon>Metazoa</taxon>
        <taxon>Ecdysozoa</taxon>
        <taxon>Nematoda</taxon>
        <taxon>Chromadorea</taxon>
        <taxon>Rhabditida</taxon>
        <taxon>Rhabditina</taxon>
        <taxon>Rhabditomorpha</taxon>
        <taxon>Strongyloidea</taxon>
        <taxon>Ancylostomatidae</taxon>
        <taxon>Ancylostomatinae</taxon>
        <taxon>Ancylostoma</taxon>
    </lineage>
</organism>
<reference evidence="1 2" key="1">
    <citation type="submission" date="2014-10" db="EMBL/GenBank/DDBJ databases">
        <title>Draft genome of the hookworm Ancylostoma caninum.</title>
        <authorList>
            <person name="Mitreva M."/>
        </authorList>
    </citation>
    <scope>NUCLEOTIDE SEQUENCE [LARGE SCALE GENOMIC DNA]</scope>
    <source>
        <strain evidence="1 2">Baltimore</strain>
    </source>
</reference>
<keyword evidence="2" id="KW-1185">Reference proteome</keyword>
<dbReference type="EMBL" id="JOJR01000144">
    <property type="protein sequence ID" value="RCN43857.1"/>
    <property type="molecule type" value="Genomic_DNA"/>
</dbReference>
<gene>
    <name evidence="1" type="ORF">ANCCAN_10129</name>
</gene>
<name>A0A368GLT7_ANCCA</name>
<sequence>LLVYSPCSLQAGRRCLLRASDRRSISPPPPCSSVETTPSRRLAFAVVGVRSFDMLQSRFSAMLHETLLS</sequence>
<accession>A0A368GLT7</accession>
<evidence type="ECO:0000313" key="2">
    <source>
        <dbReference type="Proteomes" id="UP000252519"/>
    </source>
</evidence>
<dbReference type="AlphaFoldDB" id="A0A368GLT7"/>
<dbReference type="Proteomes" id="UP000252519">
    <property type="component" value="Unassembled WGS sequence"/>
</dbReference>
<feature type="non-terminal residue" evidence="1">
    <location>
        <position position="1"/>
    </location>
</feature>